<dbReference type="Proteomes" id="UP000071644">
    <property type="component" value="Unassembled WGS sequence"/>
</dbReference>
<dbReference type="RefSeq" id="WP_058638731.1">
    <property type="nucleotide sequence ID" value="NZ_CP019952.1"/>
</dbReference>
<gene>
    <name evidence="2" type="ORF">B2J77_00400</name>
    <name evidence="3" type="ORF">NS96R_12115</name>
</gene>
<protein>
    <submittedName>
        <fullName evidence="2">P-type conjugative transfer protein TrbJ</fullName>
    </submittedName>
</protein>
<evidence type="ECO:0000313" key="2">
    <source>
        <dbReference type="EMBL" id="AQW66793.1"/>
    </source>
</evidence>
<dbReference type="EMBL" id="CP019952">
    <property type="protein sequence ID" value="AQW66793.1"/>
    <property type="molecule type" value="Genomic_DNA"/>
</dbReference>
<feature type="coiled-coil region" evidence="1">
    <location>
        <begin position="46"/>
        <end position="73"/>
    </location>
</feature>
<dbReference type="InterPro" id="IPR014147">
    <property type="entry name" value="T4SS_TrbJ"/>
</dbReference>
<dbReference type="AlphaFoldDB" id="A0AAJ0LLQ2"/>
<keyword evidence="1" id="KW-0175">Coiled coil</keyword>
<keyword evidence="5" id="KW-1185">Reference proteome</keyword>
<dbReference type="NCBIfam" id="NF010452">
    <property type="entry name" value="PRK13879.1"/>
    <property type="match status" value="1"/>
</dbReference>
<evidence type="ECO:0000256" key="1">
    <source>
        <dbReference type="SAM" id="Coils"/>
    </source>
</evidence>
<accession>A0AAJ0LLQ2</accession>
<evidence type="ECO:0000313" key="3">
    <source>
        <dbReference type="EMBL" id="KTT17380.1"/>
    </source>
</evidence>
<dbReference type="Proteomes" id="UP000191010">
    <property type="component" value="Chromosome"/>
</dbReference>
<organism evidence="3 4">
    <name type="scientific">Pseudomonas parafulva</name>
    <dbReference type="NCBI Taxonomy" id="157782"/>
    <lineage>
        <taxon>Bacteria</taxon>
        <taxon>Pseudomonadati</taxon>
        <taxon>Pseudomonadota</taxon>
        <taxon>Gammaproteobacteria</taxon>
        <taxon>Pseudomonadales</taxon>
        <taxon>Pseudomonadaceae</taxon>
        <taxon>Pseudomonas</taxon>
    </lineage>
</organism>
<reference evidence="2 5" key="2">
    <citation type="submission" date="2017-02" db="EMBL/GenBank/DDBJ databases">
        <authorList>
            <person name="Guo L."/>
        </authorList>
    </citation>
    <scope>NUCLEOTIDE SEQUENCE [LARGE SCALE GENOMIC DNA]</scope>
    <source>
        <strain evidence="2 5">PRS09-11288</strain>
    </source>
</reference>
<dbReference type="NCBIfam" id="TIGR02780">
    <property type="entry name" value="TrbJ_Ti"/>
    <property type="match status" value="1"/>
</dbReference>
<dbReference type="EMBL" id="LDSN01000030">
    <property type="protein sequence ID" value="KTT17380.1"/>
    <property type="molecule type" value="Genomic_DNA"/>
</dbReference>
<proteinExistence type="predicted"/>
<sequence>MRTLHYLKPVAGVMVGLGLAMRAVAGIPVIDGSNAMLNEITSGSTYAQMLQQIDEYKTQVKQYTTQLDQYRNMVQNTAKPIGEVWGQVQGTIDRVTEMTDTLSYYKQQAGDLDRYLAKFKDINYYKNSPCFNGGRCSDADREELFESQEIASQSQKQANDAVFKGIEEQQATIKRDSARLQELQSLANDADGQMKALGYANQLASQQANQLMQIRSLMITQQGAIAAQQQAAANKEAMQDAASRRLWTISKPDRSLDKGFTP</sequence>
<name>A0AAJ0LLQ2_9PSED</name>
<dbReference type="SUPFAM" id="SSF101082">
    <property type="entry name" value="Typo IV secretion system protein TraC"/>
    <property type="match status" value="1"/>
</dbReference>
<evidence type="ECO:0000313" key="4">
    <source>
        <dbReference type="Proteomes" id="UP000071644"/>
    </source>
</evidence>
<reference evidence="3 4" key="1">
    <citation type="journal article" date="2016" name="Front. Microbiol.">
        <title>Genomic Resource of Rice Seed Associated Bacteria.</title>
        <authorList>
            <person name="Midha S."/>
            <person name="Bansal K."/>
            <person name="Sharma S."/>
            <person name="Kumar N."/>
            <person name="Patil P.P."/>
            <person name="Chaudhry V."/>
            <person name="Patil P.B."/>
        </authorList>
    </citation>
    <scope>NUCLEOTIDE SEQUENCE [LARGE SCALE GENOMIC DNA]</scope>
    <source>
        <strain evidence="3 4">NS96</strain>
    </source>
</reference>
<evidence type="ECO:0000313" key="5">
    <source>
        <dbReference type="Proteomes" id="UP000191010"/>
    </source>
</evidence>